<dbReference type="PANTHER" id="PTHR21340:SF0">
    <property type="entry name" value="BIS(5'-NUCLEOSYL)-TETRAPHOSPHATASE [ASYMMETRICAL]"/>
    <property type="match status" value="1"/>
</dbReference>
<organism evidence="4 5">
    <name type="scientific">Halorhodospira neutriphila</name>
    <dbReference type="NCBI Taxonomy" id="168379"/>
    <lineage>
        <taxon>Bacteria</taxon>
        <taxon>Pseudomonadati</taxon>
        <taxon>Pseudomonadota</taxon>
        <taxon>Gammaproteobacteria</taxon>
        <taxon>Chromatiales</taxon>
        <taxon>Ectothiorhodospiraceae</taxon>
        <taxon>Halorhodospira</taxon>
    </lineage>
</organism>
<comment type="caution">
    <text evidence="4">The sequence shown here is derived from an EMBL/GenBank/DDBJ whole genome shotgun (WGS) entry which is preliminary data.</text>
</comment>
<gene>
    <name evidence="4" type="ORF">CKO13_07490</name>
</gene>
<evidence type="ECO:0000313" key="4">
    <source>
        <dbReference type="EMBL" id="MBK1726864.1"/>
    </source>
</evidence>
<accession>A0ABS1E9L7</accession>
<evidence type="ECO:0000313" key="5">
    <source>
        <dbReference type="Proteomes" id="UP000738126"/>
    </source>
</evidence>
<dbReference type="PROSITE" id="PS00893">
    <property type="entry name" value="NUDIX_BOX"/>
    <property type="match status" value="1"/>
</dbReference>
<dbReference type="PROSITE" id="PS51462">
    <property type="entry name" value="NUDIX"/>
    <property type="match status" value="1"/>
</dbReference>
<dbReference type="CDD" id="cd24156">
    <property type="entry name" value="NUDIX_ADPRase_NudE"/>
    <property type="match status" value="1"/>
</dbReference>
<protein>
    <submittedName>
        <fullName evidence="4">ADP compounds hydrolase NudE</fullName>
    </submittedName>
</protein>
<dbReference type="Gene3D" id="3.90.79.10">
    <property type="entry name" value="Nucleoside Triphosphate Pyrophosphohydrolase"/>
    <property type="match status" value="1"/>
</dbReference>
<dbReference type="InterPro" id="IPR020084">
    <property type="entry name" value="NUDIX_hydrolase_CS"/>
</dbReference>
<sequence length="188" mass="20520">MTDRYPETLHCRTVARSRLFRVESVGLRFGNGVEVEYERLGAGSHGAVLVVPLNAAGEVLLIREYAAGTERYELGLPKGRVEGGEDPLEAANRELMEEVGFGAERLTSLRRLTLAPGYLSHHTEIILAQGLYERRLPGDEPEAIEVVPWPLAELEGLLGDPALSEARSIAALYLARDYLARTAAPAGE</sequence>
<dbReference type="InterPro" id="IPR015797">
    <property type="entry name" value="NUDIX_hydrolase-like_dom_sf"/>
</dbReference>
<name>A0ABS1E9L7_9GAMM</name>
<reference evidence="4 5" key="1">
    <citation type="journal article" date="2020" name="Microorganisms">
        <title>Osmotic Adaptation and Compatible Solute Biosynthesis of Phototrophic Bacteria as Revealed from Genome Analyses.</title>
        <authorList>
            <person name="Imhoff J.F."/>
            <person name="Rahn T."/>
            <person name="Kunzel S."/>
            <person name="Keller A."/>
            <person name="Neulinger S.C."/>
        </authorList>
    </citation>
    <scope>NUCLEOTIDE SEQUENCE [LARGE SCALE GENOMIC DNA]</scope>
    <source>
        <strain evidence="4 5">DSM 15116</strain>
    </source>
</reference>
<dbReference type="Pfam" id="PF00293">
    <property type="entry name" value="NUDIX"/>
    <property type="match status" value="1"/>
</dbReference>
<dbReference type="EMBL" id="NRSH01000074">
    <property type="protein sequence ID" value="MBK1726864.1"/>
    <property type="molecule type" value="Genomic_DNA"/>
</dbReference>
<feature type="domain" description="Nudix hydrolase" evidence="3">
    <location>
        <begin position="43"/>
        <end position="173"/>
    </location>
</feature>
<keyword evidence="2 4" id="KW-0378">Hydrolase</keyword>
<proteinExistence type="predicted"/>
<dbReference type="NCBIfam" id="NF008736">
    <property type="entry name" value="PRK11762.1"/>
    <property type="match status" value="1"/>
</dbReference>
<dbReference type="PANTHER" id="PTHR21340">
    <property type="entry name" value="DIADENOSINE 5,5-P1,P4-TETRAPHOSPHATE PYROPHOSPHOHYDROLASE MUTT"/>
    <property type="match status" value="1"/>
</dbReference>
<dbReference type="InterPro" id="IPR051325">
    <property type="entry name" value="Nudix_hydrolase_domain"/>
</dbReference>
<dbReference type="InterPro" id="IPR000086">
    <property type="entry name" value="NUDIX_hydrolase_dom"/>
</dbReference>
<evidence type="ECO:0000259" key="3">
    <source>
        <dbReference type="PROSITE" id="PS51462"/>
    </source>
</evidence>
<evidence type="ECO:0000256" key="2">
    <source>
        <dbReference type="ARBA" id="ARBA00022801"/>
    </source>
</evidence>
<dbReference type="RefSeq" id="WP_200259018.1">
    <property type="nucleotide sequence ID" value="NZ_NRSH01000074.1"/>
</dbReference>
<evidence type="ECO:0000256" key="1">
    <source>
        <dbReference type="ARBA" id="ARBA00001946"/>
    </source>
</evidence>
<dbReference type="GO" id="GO:0016787">
    <property type="term" value="F:hydrolase activity"/>
    <property type="evidence" value="ECO:0007669"/>
    <property type="project" value="UniProtKB-KW"/>
</dbReference>
<dbReference type="Proteomes" id="UP000738126">
    <property type="component" value="Unassembled WGS sequence"/>
</dbReference>
<dbReference type="SUPFAM" id="SSF55811">
    <property type="entry name" value="Nudix"/>
    <property type="match status" value="1"/>
</dbReference>
<comment type="cofactor">
    <cofactor evidence="1">
        <name>Mg(2+)</name>
        <dbReference type="ChEBI" id="CHEBI:18420"/>
    </cofactor>
</comment>
<keyword evidence="5" id="KW-1185">Reference proteome</keyword>